<dbReference type="InterPro" id="IPR001640">
    <property type="entry name" value="Lgt"/>
</dbReference>
<comment type="catalytic activity">
    <reaction evidence="7">
        <text>L-cysteinyl-[prolipoprotein] + a 1,2-diacyl-sn-glycero-3-phospho-(1'-sn-glycerol) = an S-1,2-diacyl-sn-glyceryl-L-cysteinyl-[prolipoprotein] + sn-glycerol 1-phosphate + H(+)</text>
        <dbReference type="Rhea" id="RHEA:56712"/>
        <dbReference type="Rhea" id="RHEA-COMP:14679"/>
        <dbReference type="Rhea" id="RHEA-COMP:14680"/>
        <dbReference type="ChEBI" id="CHEBI:15378"/>
        <dbReference type="ChEBI" id="CHEBI:29950"/>
        <dbReference type="ChEBI" id="CHEBI:57685"/>
        <dbReference type="ChEBI" id="CHEBI:64716"/>
        <dbReference type="ChEBI" id="CHEBI:140658"/>
        <dbReference type="EC" id="2.5.1.145"/>
    </reaction>
</comment>
<dbReference type="KEGG" id="ster:AOA14_12230"/>
<feature type="transmembrane region" description="Helical" evidence="7">
    <location>
        <begin position="35"/>
        <end position="53"/>
    </location>
</feature>
<sequence length="293" mass="33048">MFLFATLAEATQYVNFHDLMGDNSAIAFSVFGLPIRWYALAYLAGIFVGYWYLTKLIDQPGSPMAPRHADDMIFYAMLGIILGGRIGYVLFYNLESYIRDPAAVFRLWDGGMSLHGGVLGVLVAIWYVTRKEKLSFLRFCDYVACVVPFGLFFGRLANFVNGELWGRATTVPWAIIFPESGTMDPRHPSQLYEAGLEGIVMMAVLAWFFWRTDARYKPGFLFGMAAILYGVSRFVVEYFREPDVQRQWVVDMTGLSMGQWLTVPMLLAGIWLVATAKGRRQRVEPVAGSDSIA</sequence>
<evidence type="ECO:0000313" key="9">
    <source>
        <dbReference type="Proteomes" id="UP000076234"/>
    </source>
</evidence>
<evidence type="ECO:0000256" key="4">
    <source>
        <dbReference type="ARBA" id="ARBA00022692"/>
    </source>
</evidence>
<keyword evidence="5 7" id="KW-1133">Transmembrane helix</keyword>
<comment type="similarity">
    <text evidence="1 7">Belongs to the Lgt family.</text>
</comment>
<evidence type="ECO:0000256" key="3">
    <source>
        <dbReference type="ARBA" id="ARBA00022679"/>
    </source>
</evidence>
<reference evidence="8 9" key="2">
    <citation type="journal article" date="2016" name="Genome Announc.">
        <title>Complete Genome Sequence of Sphingopyxis terrae Strain 203-1 (NBRC 111660), a Polyethylene Glycol Degrader.</title>
        <authorList>
            <person name="Ohtsubo Y."/>
            <person name="Nonoyama S."/>
            <person name="Nagata Y."/>
            <person name="Numata M."/>
            <person name="Tsuchikane K."/>
            <person name="Hosoyama A."/>
            <person name="Yamazoe A."/>
            <person name="Tsuda M."/>
            <person name="Fujita N."/>
            <person name="Kawai F."/>
        </authorList>
    </citation>
    <scope>NUCLEOTIDE SEQUENCE [LARGE SCALE GENOMIC DNA]</scope>
    <source>
        <strain evidence="8 9">203-1</strain>
    </source>
</reference>
<feature type="transmembrane region" description="Helical" evidence="7">
    <location>
        <begin position="112"/>
        <end position="129"/>
    </location>
</feature>
<dbReference type="UniPathway" id="UPA00664"/>
<dbReference type="HAMAP" id="MF_01147">
    <property type="entry name" value="Lgt"/>
    <property type="match status" value="1"/>
</dbReference>
<dbReference type="EMBL" id="CP013342">
    <property type="protein sequence ID" value="AMU95374.1"/>
    <property type="molecule type" value="Genomic_DNA"/>
</dbReference>
<evidence type="ECO:0000256" key="7">
    <source>
        <dbReference type="HAMAP-Rule" id="MF_01147"/>
    </source>
</evidence>
<feature type="transmembrane region" description="Helical" evidence="7">
    <location>
        <begin position="73"/>
        <end position="92"/>
    </location>
</feature>
<evidence type="ECO:0000256" key="1">
    <source>
        <dbReference type="ARBA" id="ARBA00007150"/>
    </source>
</evidence>
<dbReference type="NCBIfam" id="TIGR00544">
    <property type="entry name" value="lgt"/>
    <property type="match status" value="1"/>
</dbReference>
<comment type="pathway">
    <text evidence="7">Protein modification; lipoprotein biosynthesis (diacylglyceryl transfer).</text>
</comment>
<keyword evidence="4 7" id="KW-0812">Transmembrane</keyword>
<dbReference type="PROSITE" id="PS01311">
    <property type="entry name" value="LGT"/>
    <property type="match status" value="1"/>
</dbReference>
<keyword evidence="8" id="KW-0449">Lipoprotein</keyword>
<evidence type="ECO:0000256" key="2">
    <source>
        <dbReference type="ARBA" id="ARBA00022475"/>
    </source>
</evidence>
<accession>A0A142W014</accession>
<dbReference type="PANTHER" id="PTHR30589">
    <property type="entry name" value="PROLIPOPROTEIN DIACYLGLYCERYL TRANSFERASE"/>
    <property type="match status" value="1"/>
</dbReference>
<dbReference type="AlphaFoldDB" id="A0A142W014"/>
<keyword evidence="3 7" id="KW-0808">Transferase</keyword>
<dbReference type="RefSeq" id="WP_062902012.1">
    <property type="nucleotide sequence ID" value="NZ_CP013342.1"/>
</dbReference>
<comment type="function">
    <text evidence="7">Catalyzes the transfer of the diacylglyceryl group from phosphatidylglycerol to the sulfhydryl group of the N-terminal cysteine of a prolipoprotein, the first step in the formation of mature lipoproteins.</text>
</comment>
<evidence type="ECO:0000256" key="6">
    <source>
        <dbReference type="ARBA" id="ARBA00023136"/>
    </source>
</evidence>
<evidence type="ECO:0000313" key="8">
    <source>
        <dbReference type="EMBL" id="AMU95374.1"/>
    </source>
</evidence>
<dbReference type="STRING" id="1219058.AOA14_12230"/>
<reference evidence="9" key="1">
    <citation type="submission" date="2015-11" db="EMBL/GenBank/DDBJ databases">
        <title>Complete genome sequence of a polyethylene glycol-degrading strain Sphingopyxis terrae strain 203-1 (NBRC 15098).</title>
        <authorList>
            <person name="Yoshiyuki O."/>
            <person name="Shouta N."/>
            <person name="Nagata Y."/>
            <person name="Numata M."/>
            <person name="Tsuchikane K."/>
            <person name="Hosoyama A."/>
            <person name="Yamazoe A."/>
            <person name="Tsuda M."/>
            <person name="Fujita N."/>
            <person name="Kawai F."/>
        </authorList>
    </citation>
    <scope>NUCLEOTIDE SEQUENCE [LARGE SCALE GENOMIC DNA]</scope>
    <source>
        <strain evidence="9">203-1</strain>
    </source>
</reference>
<feature type="transmembrane region" description="Helical" evidence="7">
    <location>
        <begin position="191"/>
        <end position="210"/>
    </location>
</feature>
<dbReference type="Proteomes" id="UP000076234">
    <property type="component" value="Chromosome"/>
</dbReference>
<organism evidence="8 9">
    <name type="scientific">Sphingopyxis terrae subsp. terrae NBRC 15098</name>
    <dbReference type="NCBI Taxonomy" id="1219058"/>
    <lineage>
        <taxon>Bacteria</taxon>
        <taxon>Pseudomonadati</taxon>
        <taxon>Pseudomonadota</taxon>
        <taxon>Alphaproteobacteria</taxon>
        <taxon>Sphingomonadales</taxon>
        <taxon>Sphingomonadaceae</taxon>
        <taxon>Sphingopyxis</taxon>
    </lineage>
</organism>
<proteinExistence type="inferred from homology"/>
<evidence type="ECO:0000256" key="5">
    <source>
        <dbReference type="ARBA" id="ARBA00022989"/>
    </source>
</evidence>
<feature type="transmembrane region" description="Helical" evidence="7">
    <location>
        <begin position="136"/>
        <end position="157"/>
    </location>
</feature>
<comment type="subcellular location">
    <subcellularLocation>
        <location evidence="7">Cell membrane</location>
        <topology evidence="7">Multi-pass membrane protein</topology>
    </subcellularLocation>
</comment>
<dbReference type="GO" id="GO:0005886">
    <property type="term" value="C:plasma membrane"/>
    <property type="evidence" value="ECO:0007669"/>
    <property type="project" value="UniProtKB-SubCell"/>
</dbReference>
<dbReference type="Pfam" id="PF01790">
    <property type="entry name" value="LGT"/>
    <property type="match status" value="1"/>
</dbReference>
<dbReference type="GO" id="GO:0042158">
    <property type="term" value="P:lipoprotein biosynthetic process"/>
    <property type="evidence" value="ECO:0007669"/>
    <property type="project" value="UniProtKB-UniRule"/>
</dbReference>
<keyword evidence="6 7" id="KW-0472">Membrane</keyword>
<feature type="transmembrane region" description="Helical" evidence="7">
    <location>
        <begin position="219"/>
        <end position="236"/>
    </location>
</feature>
<name>A0A142W014_9SPHN</name>
<protein>
    <recommendedName>
        <fullName evidence="7">Phosphatidylglycerol--prolipoprotein diacylglyceryl transferase</fullName>
        <ecNumber evidence="7">2.5.1.145</ecNumber>
    </recommendedName>
</protein>
<feature type="binding site" evidence="7">
    <location>
        <position position="155"/>
    </location>
    <ligand>
        <name>a 1,2-diacyl-sn-glycero-3-phospho-(1'-sn-glycerol)</name>
        <dbReference type="ChEBI" id="CHEBI:64716"/>
    </ligand>
</feature>
<feature type="transmembrane region" description="Helical" evidence="7">
    <location>
        <begin position="256"/>
        <end position="274"/>
    </location>
</feature>
<dbReference type="PANTHER" id="PTHR30589:SF0">
    <property type="entry name" value="PHOSPHATIDYLGLYCEROL--PROLIPOPROTEIN DIACYLGLYCERYL TRANSFERASE"/>
    <property type="match status" value="1"/>
</dbReference>
<gene>
    <name evidence="7" type="primary">lgt</name>
    <name evidence="8" type="ORF">AOA14_12230</name>
</gene>
<keyword evidence="2 7" id="KW-1003">Cell membrane</keyword>
<dbReference type="GO" id="GO:0008961">
    <property type="term" value="F:phosphatidylglycerol-prolipoprotein diacylglyceryl transferase activity"/>
    <property type="evidence" value="ECO:0007669"/>
    <property type="project" value="UniProtKB-UniRule"/>
</dbReference>
<dbReference type="EC" id="2.5.1.145" evidence="7"/>